<dbReference type="Proteomes" id="UP001497516">
    <property type="component" value="Chromosome 8"/>
</dbReference>
<proteinExistence type="predicted"/>
<evidence type="ECO:0000313" key="2">
    <source>
        <dbReference type="EMBL" id="CAL1408475.1"/>
    </source>
</evidence>
<sequence>MSNTRSGSSIGNPVQCTYCKKQGHTEDKCFQKNGYPPRNGGYKGKASANATSAAPDQEEIKISRADYEKLMILMRDKDTGGKPQQNPTPSFSGATWIQQNPGTYTLSAQNQSPRHAWILDTGASDHIVCSLNYLVNPRQVSNIPITLPTVDHVQATHTGTVTCVADAVVVLDVRSGRHM</sequence>
<organism evidence="2 3">
    <name type="scientific">Linum trigynum</name>
    <dbReference type="NCBI Taxonomy" id="586398"/>
    <lineage>
        <taxon>Eukaryota</taxon>
        <taxon>Viridiplantae</taxon>
        <taxon>Streptophyta</taxon>
        <taxon>Embryophyta</taxon>
        <taxon>Tracheophyta</taxon>
        <taxon>Spermatophyta</taxon>
        <taxon>Magnoliopsida</taxon>
        <taxon>eudicotyledons</taxon>
        <taxon>Gunneridae</taxon>
        <taxon>Pentapetalae</taxon>
        <taxon>rosids</taxon>
        <taxon>fabids</taxon>
        <taxon>Malpighiales</taxon>
        <taxon>Linaceae</taxon>
        <taxon>Linum</taxon>
    </lineage>
</organism>
<gene>
    <name evidence="2" type="ORF">LTRI10_LOCUS48062</name>
</gene>
<feature type="region of interest" description="Disordered" evidence="1">
    <location>
        <begin position="27"/>
        <end position="56"/>
    </location>
</feature>
<evidence type="ECO:0000313" key="3">
    <source>
        <dbReference type="Proteomes" id="UP001497516"/>
    </source>
</evidence>
<accession>A0AAV2GFV0</accession>
<protein>
    <recommendedName>
        <fullName evidence="4">Gag-pol polyprotein</fullName>
    </recommendedName>
</protein>
<name>A0AAV2GFV0_9ROSI</name>
<evidence type="ECO:0008006" key="4">
    <source>
        <dbReference type="Google" id="ProtNLM"/>
    </source>
</evidence>
<keyword evidence="3" id="KW-1185">Reference proteome</keyword>
<evidence type="ECO:0000256" key="1">
    <source>
        <dbReference type="SAM" id="MobiDB-lite"/>
    </source>
</evidence>
<dbReference type="AlphaFoldDB" id="A0AAV2GFV0"/>
<dbReference type="EMBL" id="OZ034821">
    <property type="protein sequence ID" value="CAL1408475.1"/>
    <property type="molecule type" value="Genomic_DNA"/>
</dbReference>
<reference evidence="2 3" key="1">
    <citation type="submission" date="2024-04" db="EMBL/GenBank/DDBJ databases">
        <authorList>
            <person name="Fracassetti M."/>
        </authorList>
    </citation>
    <scope>NUCLEOTIDE SEQUENCE [LARGE SCALE GENOMIC DNA]</scope>
</reference>